<evidence type="ECO:0000259" key="6">
    <source>
        <dbReference type="Pfam" id="PF17137"/>
    </source>
</evidence>
<keyword evidence="9" id="KW-1185">Reference proteome</keyword>
<dbReference type="Pfam" id="PF17137">
    <property type="entry name" value="DUF5110"/>
    <property type="match status" value="1"/>
</dbReference>
<comment type="similarity">
    <text evidence="3">Belongs to the glycosyl hydrolase 31 family.</text>
</comment>
<protein>
    <submittedName>
        <fullName evidence="8">DUF5110 domain-containing protein</fullName>
    </submittedName>
</protein>
<dbReference type="Pfam" id="PF13802">
    <property type="entry name" value="Gal_mutarotas_2"/>
    <property type="match status" value="1"/>
</dbReference>
<feature type="domain" description="Glycoside hydrolase family 31 TIM barrel" evidence="4">
    <location>
        <begin position="164"/>
        <end position="524"/>
    </location>
</feature>
<evidence type="ECO:0000259" key="4">
    <source>
        <dbReference type="Pfam" id="PF01055"/>
    </source>
</evidence>
<reference evidence="8 9" key="1">
    <citation type="submission" date="2021-06" db="EMBL/GenBank/DDBJ databases">
        <authorList>
            <person name="Sun Q."/>
            <person name="Li D."/>
        </authorList>
    </citation>
    <scope>NUCLEOTIDE SEQUENCE [LARGE SCALE GENOMIC DNA]</scope>
    <source>
        <strain evidence="8 9">MSJ-11</strain>
    </source>
</reference>
<dbReference type="PANTHER" id="PTHR22762:SF166">
    <property type="entry name" value="ALPHA-GLUCOSIDASE"/>
    <property type="match status" value="1"/>
</dbReference>
<proteinExistence type="inferred from homology"/>
<organism evidence="8 9">
    <name type="scientific">Clostridium mobile</name>
    <dbReference type="NCBI Taxonomy" id="2841512"/>
    <lineage>
        <taxon>Bacteria</taxon>
        <taxon>Bacillati</taxon>
        <taxon>Bacillota</taxon>
        <taxon>Clostridia</taxon>
        <taxon>Eubacteriales</taxon>
        <taxon>Clostridiaceae</taxon>
        <taxon>Clostridium</taxon>
    </lineage>
</organism>
<name>A0ABS6EES7_9CLOT</name>
<keyword evidence="1 3" id="KW-0378">Hydrolase</keyword>
<dbReference type="Pfam" id="PF21365">
    <property type="entry name" value="Glyco_hydro_31_3rd"/>
    <property type="match status" value="1"/>
</dbReference>
<dbReference type="Proteomes" id="UP000726170">
    <property type="component" value="Unassembled WGS sequence"/>
</dbReference>
<accession>A0ABS6EES7</accession>
<dbReference type="RefSeq" id="WP_216437669.1">
    <property type="nucleotide sequence ID" value="NZ_JAHLQF010000001.1"/>
</dbReference>
<feature type="domain" description="DUF5110" evidence="6">
    <location>
        <begin position="640"/>
        <end position="692"/>
    </location>
</feature>
<evidence type="ECO:0000256" key="2">
    <source>
        <dbReference type="ARBA" id="ARBA00023295"/>
    </source>
</evidence>
<dbReference type="PANTHER" id="PTHR22762">
    <property type="entry name" value="ALPHA-GLUCOSIDASE"/>
    <property type="match status" value="1"/>
</dbReference>
<keyword evidence="2 3" id="KW-0326">Glycosidase</keyword>
<evidence type="ECO:0000313" key="9">
    <source>
        <dbReference type="Proteomes" id="UP000726170"/>
    </source>
</evidence>
<dbReference type="EMBL" id="JAHLQF010000001">
    <property type="protein sequence ID" value="MBU5483277.1"/>
    <property type="molecule type" value="Genomic_DNA"/>
</dbReference>
<feature type="domain" description="Glycoside hydrolase family 31 N-terminal" evidence="5">
    <location>
        <begin position="44"/>
        <end position="121"/>
    </location>
</feature>
<evidence type="ECO:0000256" key="3">
    <source>
        <dbReference type="RuleBase" id="RU361185"/>
    </source>
</evidence>
<dbReference type="InterPro" id="IPR030458">
    <property type="entry name" value="Glyco_hydro_31_AS"/>
</dbReference>
<gene>
    <name evidence="8" type="ORF">KQI86_02985</name>
</gene>
<dbReference type="InterPro" id="IPR048395">
    <property type="entry name" value="Glyco_hydro_31_C"/>
</dbReference>
<comment type="caution">
    <text evidence="8">The sequence shown here is derived from an EMBL/GenBank/DDBJ whole genome shotgun (WGS) entry which is preliminary data.</text>
</comment>
<dbReference type="Pfam" id="PF01055">
    <property type="entry name" value="Glyco_hydro_31_2nd"/>
    <property type="match status" value="1"/>
</dbReference>
<evidence type="ECO:0000256" key="1">
    <source>
        <dbReference type="ARBA" id="ARBA00022801"/>
    </source>
</evidence>
<evidence type="ECO:0000313" key="8">
    <source>
        <dbReference type="EMBL" id="MBU5483277.1"/>
    </source>
</evidence>
<dbReference type="CDD" id="cd14752">
    <property type="entry name" value="GH31_N"/>
    <property type="match status" value="1"/>
</dbReference>
<evidence type="ECO:0000259" key="5">
    <source>
        <dbReference type="Pfam" id="PF13802"/>
    </source>
</evidence>
<feature type="domain" description="Glycosyl hydrolase family 31 C-terminal" evidence="7">
    <location>
        <begin position="538"/>
        <end position="623"/>
    </location>
</feature>
<sequence length="716" mass="83335">MKVFKITESVTKYTFGKPINTEAVVLTGEECFRDSLEFLKVKYNQELELDYDMNTQDVIWGLGENQRGMNKKGGIYESFCSDDPRHTPDKKSLYGAHNFIVIDGDNKFGVFVDYPGKVTFDIGFSKKNKLKIIVEESNVDVYIIKGKSPKNIVREFLGIIGESYVPPKWAFGYQQSRWGYKDSKDIKEIAEKFIENKIPCDAICLDIDYMERFKDFTIDKDAFPNFKGFVKEIKEKGFRLIPIIDAGVKIEKGYEVYEEGIENKYFCADDKGEPFIAAVWPGVCHFPDFLNSKAREWFGLKYKFLTDLGIEGFWNDMNEPAIFYTPRGLKEAVETAKASEKENLDIHSFFALQDVFSKMANNIADYKGFYHNMNGNIVNHYKVHNLYGYNMTRSAGEAFRKINSNKRFLLFSRASYIGMHRYGGIWTGDNHSWWEHILLNIKMMPSLNMCGFFYIGADTGGFGSDANEQLVIRWNQFSIFTPLFRNHSAMGTRSQEPYSFGENTKEIITKAIEFRYALIPYIYSEYMKAINNRNMYFMPISFEYNDEMSRRIENQLLLGESLMIAPVYEENAVGRYVYLPEDMLLWKVRDYRNRKYEVVKKGHNYLNVDFDEIPLFIRKNKILVLGKSSHNVESLDSAELNVIAFVENEANYIYYDDDGNSYDFKKGKYSEIIICIRKNNEDYEIEVKNKGNKLVKKISFDIVDVDGNIIKKIIYL</sequence>
<dbReference type="InterPro" id="IPR025887">
    <property type="entry name" value="Glyco_hydro_31_N_dom"/>
</dbReference>
<evidence type="ECO:0000259" key="7">
    <source>
        <dbReference type="Pfam" id="PF21365"/>
    </source>
</evidence>
<dbReference type="InterPro" id="IPR000322">
    <property type="entry name" value="Glyco_hydro_31_TIM"/>
</dbReference>
<dbReference type="CDD" id="cd06604">
    <property type="entry name" value="GH31_glucosidase_II_MalA"/>
    <property type="match status" value="1"/>
</dbReference>
<dbReference type="PROSITE" id="PS00129">
    <property type="entry name" value="GLYCOSYL_HYDROL_F31_1"/>
    <property type="match status" value="1"/>
</dbReference>
<dbReference type="InterPro" id="IPR033403">
    <property type="entry name" value="DUF5110"/>
</dbReference>